<accession>A0A327VTM2</accession>
<evidence type="ECO:0000256" key="1">
    <source>
        <dbReference type="SAM" id="Phobius"/>
    </source>
</evidence>
<feature type="transmembrane region" description="Helical" evidence="1">
    <location>
        <begin position="189"/>
        <end position="209"/>
    </location>
</feature>
<sequence>MPFTISHIAAVLPFRHVRKLSFTALIIGSMAPDFEYILRMTLYGHYGHTLTGVVLFDVPVSIAVYLLYQWGIRQSLFMHLPRVLYIRCYGFIHADWKTYLSTYPLWFLLSIIMGIFTHLLWDGLTHGSNYDFANYLTFLLIRIPVGRYHIPVHSILQGVSSIGGLIILVWYVWRMPVLTETAANEGDVHLFWILVVVLALLMFIVRLLIGIPNEKLIGQLIVIGMSAAGFSVAIVSIVYKVFKIN</sequence>
<dbReference type="InterPro" id="IPR025238">
    <property type="entry name" value="DUF4184"/>
</dbReference>
<dbReference type="EMBL" id="QLMA01000007">
    <property type="protein sequence ID" value="RAJ77410.1"/>
    <property type="molecule type" value="Genomic_DNA"/>
</dbReference>
<keyword evidence="3" id="KW-1185">Reference proteome</keyword>
<dbReference type="Pfam" id="PF13803">
    <property type="entry name" value="DUF4184"/>
    <property type="match status" value="1"/>
</dbReference>
<evidence type="ECO:0000313" key="3">
    <source>
        <dbReference type="Proteomes" id="UP000249819"/>
    </source>
</evidence>
<proteinExistence type="predicted"/>
<keyword evidence="1" id="KW-0472">Membrane</keyword>
<feature type="transmembrane region" description="Helical" evidence="1">
    <location>
        <begin position="150"/>
        <end position="173"/>
    </location>
</feature>
<keyword evidence="1" id="KW-0812">Transmembrane</keyword>
<protein>
    <submittedName>
        <fullName evidence="2">Uncharacterized protein DUF4184</fullName>
    </submittedName>
</protein>
<feature type="transmembrane region" description="Helical" evidence="1">
    <location>
        <begin position="20"/>
        <end position="38"/>
    </location>
</feature>
<dbReference type="RefSeq" id="WP_111594003.1">
    <property type="nucleotide sequence ID" value="NZ_QLMA01000007.1"/>
</dbReference>
<feature type="transmembrane region" description="Helical" evidence="1">
    <location>
        <begin position="216"/>
        <end position="239"/>
    </location>
</feature>
<reference evidence="2 3" key="1">
    <citation type="submission" date="2018-06" db="EMBL/GenBank/DDBJ databases">
        <title>Genomic Encyclopedia of Archaeal and Bacterial Type Strains, Phase II (KMG-II): from individual species to whole genera.</title>
        <authorList>
            <person name="Goeker M."/>
        </authorList>
    </citation>
    <scope>NUCLEOTIDE SEQUENCE [LARGE SCALE GENOMIC DNA]</scope>
    <source>
        <strain evidence="2 3">DSM 29821</strain>
    </source>
</reference>
<gene>
    <name evidence="2" type="ORF">CLV59_107177</name>
</gene>
<organism evidence="2 3">
    <name type="scientific">Chitinophaga dinghuensis</name>
    <dbReference type="NCBI Taxonomy" id="1539050"/>
    <lineage>
        <taxon>Bacteria</taxon>
        <taxon>Pseudomonadati</taxon>
        <taxon>Bacteroidota</taxon>
        <taxon>Chitinophagia</taxon>
        <taxon>Chitinophagales</taxon>
        <taxon>Chitinophagaceae</taxon>
        <taxon>Chitinophaga</taxon>
    </lineage>
</organism>
<dbReference type="OrthoDB" id="8481923at2"/>
<name>A0A327VTM2_9BACT</name>
<feature type="transmembrane region" description="Helical" evidence="1">
    <location>
        <begin position="103"/>
        <end position="121"/>
    </location>
</feature>
<evidence type="ECO:0000313" key="2">
    <source>
        <dbReference type="EMBL" id="RAJ77410.1"/>
    </source>
</evidence>
<comment type="caution">
    <text evidence="2">The sequence shown here is derived from an EMBL/GenBank/DDBJ whole genome shotgun (WGS) entry which is preliminary data.</text>
</comment>
<feature type="transmembrane region" description="Helical" evidence="1">
    <location>
        <begin position="50"/>
        <end position="68"/>
    </location>
</feature>
<dbReference type="Proteomes" id="UP000249819">
    <property type="component" value="Unassembled WGS sequence"/>
</dbReference>
<keyword evidence="1" id="KW-1133">Transmembrane helix</keyword>
<dbReference type="AlphaFoldDB" id="A0A327VTM2"/>